<dbReference type="PANTHER" id="PTHR15410">
    <property type="entry name" value="HIRA-INTERACTING PROTEIN 3"/>
    <property type="match status" value="1"/>
</dbReference>
<feature type="compositionally biased region" description="Basic and acidic residues" evidence="4">
    <location>
        <begin position="217"/>
        <end position="228"/>
    </location>
</feature>
<dbReference type="SMART" id="SM01082">
    <property type="entry name" value="CHZ"/>
    <property type="match status" value="1"/>
</dbReference>
<comment type="subcellular location">
    <subcellularLocation>
        <location evidence="1">Nucleus</location>
    </subcellularLocation>
</comment>
<evidence type="ECO:0000256" key="1">
    <source>
        <dbReference type="ARBA" id="ARBA00004123"/>
    </source>
</evidence>
<feature type="compositionally biased region" description="Acidic residues" evidence="4">
    <location>
        <begin position="430"/>
        <end position="470"/>
    </location>
</feature>
<comment type="caution">
    <text evidence="6">The sequence shown here is derived from an EMBL/GenBank/DDBJ whole genome shotgun (WGS) entry which is preliminary data.</text>
</comment>
<dbReference type="OrthoDB" id="514832at2759"/>
<evidence type="ECO:0000256" key="2">
    <source>
        <dbReference type="ARBA" id="ARBA00023186"/>
    </source>
</evidence>
<feature type="compositionally biased region" description="Basic residues" evidence="4">
    <location>
        <begin position="229"/>
        <end position="241"/>
    </location>
</feature>
<keyword evidence="7" id="KW-1185">Reference proteome</keyword>
<organism evidence="6 7">
    <name type="scientific">Turnera subulata</name>
    <dbReference type="NCBI Taxonomy" id="218843"/>
    <lineage>
        <taxon>Eukaryota</taxon>
        <taxon>Viridiplantae</taxon>
        <taxon>Streptophyta</taxon>
        <taxon>Embryophyta</taxon>
        <taxon>Tracheophyta</taxon>
        <taxon>Spermatophyta</taxon>
        <taxon>Magnoliopsida</taxon>
        <taxon>eudicotyledons</taxon>
        <taxon>Gunneridae</taxon>
        <taxon>Pentapetalae</taxon>
        <taxon>rosids</taxon>
        <taxon>fabids</taxon>
        <taxon>Malpighiales</taxon>
        <taxon>Passifloraceae</taxon>
        <taxon>Turnera</taxon>
    </lineage>
</organism>
<gene>
    <name evidence="6" type="ORF">Tsubulata_018998</name>
</gene>
<dbReference type="Proteomes" id="UP001141552">
    <property type="component" value="Unassembled WGS sequence"/>
</dbReference>
<feature type="domain" description="Histone chaperone" evidence="5">
    <location>
        <begin position="390"/>
        <end position="424"/>
    </location>
</feature>
<dbReference type="PANTHER" id="PTHR15410:SF2">
    <property type="entry name" value="HIRA-INTERACTING PROTEIN 3"/>
    <property type="match status" value="1"/>
</dbReference>
<feature type="compositionally biased region" description="Basic and acidic residues" evidence="4">
    <location>
        <begin position="1"/>
        <end position="14"/>
    </location>
</feature>
<keyword evidence="3" id="KW-0539">Nucleus</keyword>
<evidence type="ECO:0000313" key="7">
    <source>
        <dbReference type="Proteomes" id="UP001141552"/>
    </source>
</evidence>
<keyword evidence="2" id="KW-0143">Chaperone</keyword>
<feature type="compositionally biased region" description="Basic and acidic residues" evidence="4">
    <location>
        <begin position="91"/>
        <end position="101"/>
    </location>
</feature>
<dbReference type="AlphaFoldDB" id="A0A9Q0GLW4"/>
<dbReference type="Pfam" id="PF09649">
    <property type="entry name" value="CHZ"/>
    <property type="match status" value="1"/>
</dbReference>
<evidence type="ECO:0000256" key="4">
    <source>
        <dbReference type="SAM" id="MobiDB-lite"/>
    </source>
</evidence>
<reference evidence="6" key="1">
    <citation type="submission" date="2022-02" db="EMBL/GenBank/DDBJ databases">
        <authorList>
            <person name="Henning P.M."/>
            <person name="McCubbin A.G."/>
            <person name="Shore J.S."/>
        </authorList>
    </citation>
    <scope>NUCLEOTIDE SEQUENCE</scope>
    <source>
        <strain evidence="6">F60SS</strain>
        <tissue evidence="6">Leaves</tissue>
    </source>
</reference>
<dbReference type="EMBL" id="JAKUCV010000182">
    <property type="protein sequence ID" value="KAJ4850929.1"/>
    <property type="molecule type" value="Genomic_DNA"/>
</dbReference>
<name>A0A9Q0GLW4_9ROSI</name>
<feature type="compositionally biased region" description="Basic and acidic residues" evidence="4">
    <location>
        <begin position="21"/>
        <end position="30"/>
    </location>
</feature>
<feature type="region of interest" description="Disordered" evidence="4">
    <location>
        <begin position="217"/>
        <end position="470"/>
    </location>
</feature>
<proteinExistence type="predicted"/>
<dbReference type="GO" id="GO:0005634">
    <property type="term" value="C:nucleus"/>
    <property type="evidence" value="ECO:0007669"/>
    <property type="project" value="UniProtKB-SubCell"/>
</dbReference>
<evidence type="ECO:0000259" key="5">
    <source>
        <dbReference type="SMART" id="SM01082"/>
    </source>
</evidence>
<dbReference type="InterPro" id="IPR019098">
    <property type="entry name" value="Histone_chaperone_domain_CHZ"/>
</dbReference>
<sequence>MAEGEEARDTVAAKEEEEEEPKGGEDIESRIRDAMRSRVNHFKDQSDSLTFEGVRRLLEKDMGLEECALDVHKRFVKQCLLQSMGDAVDDTASKDSGETRNNHNGVNKLQPPETVADSRNQKKEPSSEDDDKMEDSPVMGLLASQTPNTKTRDSENQPVPSESSIKKAIWKRASYIKSNAEEVTMAGLRRILEQDLGLPKLTLDPYKKFISKELDEVLKSSEVAEPKKKTLVKKTSGKASRKMSSENNLDSSDKSGEEDEDEVKPKKKSGPERKGQKAEDSKKRKRPEKETKVPGKKRVKPEETVAEDNSDAEESEHDSEDSHSPSPAAKSVKKKEAPTPVYGKHVEHLKSVPENKREAQLIKELEEILSREGLSSNPSEKEIKEVRKRKQRAKELEGIDTSNIVSTSRRRSTTSFVPPKPIPAEKNDSDDAGDSDDEDDDEDDEDEEDADGDDDSQSEEVNGDNDEDSD</sequence>
<feature type="compositionally biased region" description="Basic and acidic residues" evidence="4">
    <location>
        <begin position="269"/>
        <end position="293"/>
    </location>
</feature>
<evidence type="ECO:0000313" key="6">
    <source>
        <dbReference type="EMBL" id="KAJ4850929.1"/>
    </source>
</evidence>
<protein>
    <recommendedName>
        <fullName evidence="5">Histone chaperone domain-containing protein</fullName>
    </recommendedName>
</protein>
<accession>A0A9Q0GLW4</accession>
<feature type="compositionally biased region" description="Basic and acidic residues" evidence="4">
    <location>
        <begin position="344"/>
        <end position="370"/>
    </location>
</feature>
<dbReference type="InterPro" id="IPR037647">
    <property type="entry name" value="HIRIP3"/>
</dbReference>
<evidence type="ECO:0000256" key="3">
    <source>
        <dbReference type="ARBA" id="ARBA00023242"/>
    </source>
</evidence>
<feature type="region of interest" description="Disordered" evidence="4">
    <location>
        <begin position="1"/>
        <end position="30"/>
    </location>
</feature>
<feature type="compositionally biased region" description="Acidic residues" evidence="4">
    <location>
        <begin position="304"/>
        <end position="319"/>
    </location>
</feature>
<reference evidence="6" key="2">
    <citation type="journal article" date="2023" name="Plants (Basel)">
        <title>Annotation of the Turnera subulata (Passifloraceae) Draft Genome Reveals the S-Locus Evolved after the Divergence of Turneroideae from Passifloroideae in a Stepwise Manner.</title>
        <authorList>
            <person name="Henning P.M."/>
            <person name="Roalson E.H."/>
            <person name="Mir W."/>
            <person name="McCubbin A.G."/>
            <person name="Shore J.S."/>
        </authorList>
    </citation>
    <scope>NUCLEOTIDE SEQUENCE</scope>
    <source>
        <strain evidence="6">F60SS</strain>
    </source>
</reference>
<feature type="region of interest" description="Disordered" evidence="4">
    <location>
        <begin position="88"/>
        <end position="166"/>
    </location>
</feature>